<gene>
    <name evidence="3" type="ORF">JY500_21745</name>
</gene>
<organism evidence="3 4">
    <name type="scientific">Niveibacterium microcysteis</name>
    <dbReference type="NCBI Taxonomy" id="2811415"/>
    <lineage>
        <taxon>Bacteria</taxon>
        <taxon>Pseudomonadati</taxon>
        <taxon>Pseudomonadota</taxon>
        <taxon>Betaproteobacteria</taxon>
        <taxon>Rhodocyclales</taxon>
        <taxon>Rhodocyclaceae</taxon>
        <taxon>Niveibacterium</taxon>
    </lineage>
</organism>
<accession>A0ABX7M987</accession>
<evidence type="ECO:0000313" key="3">
    <source>
        <dbReference type="EMBL" id="QSI77035.1"/>
    </source>
</evidence>
<feature type="chain" id="PRO_5045344283" description="TolA protein" evidence="2">
    <location>
        <begin position="22"/>
        <end position="229"/>
    </location>
</feature>
<feature type="signal peptide" evidence="2">
    <location>
        <begin position="1"/>
        <end position="21"/>
    </location>
</feature>
<feature type="compositionally biased region" description="Basic and acidic residues" evidence="1">
    <location>
        <begin position="140"/>
        <end position="211"/>
    </location>
</feature>
<dbReference type="Proteomes" id="UP000663570">
    <property type="component" value="Chromosome"/>
</dbReference>
<evidence type="ECO:0000313" key="4">
    <source>
        <dbReference type="Proteomes" id="UP000663570"/>
    </source>
</evidence>
<evidence type="ECO:0008006" key="5">
    <source>
        <dbReference type="Google" id="ProtNLM"/>
    </source>
</evidence>
<protein>
    <recommendedName>
        <fullName evidence="5">TolA protein</fullName>
    </recommendedName>
</protein>
<dbReference type="RefSeq" id="WP_206254597.1">
    <property type="nucleotide sequence ID" value="NZ_CP071060.1"/>
</dbReference>
<evidence type="ECO:0000256" key="2">
    <source>
        <dbReference type="SAM" id="SignalP"/>
    </source>
</evidence>
<feature type="region of interest" description="Disordered" evidence="1">
    <location>
        <begin position="107"/>
        <end position="229"/>
    </location>
</feature>
<keyword evidence="2" id="KW-0732">Signal</keyword>
<evidence type="ECO:0000256" key="1">
    <source>
        <dbReference type="SAM" id="MobiDB-lite"/>
    </source>
</evidence>
<keyword evidence="4" id="KW-1185">Reference proteome</keyword>
<dbReference type="EMBL" id="CP071060">
    <property type="protein sequence ID" value="QSI77035.1"/>
    <property type="molecule type" value="Genomic_DNA"/>
</dbReference>
<feature type="compositionally biased region" description="Basic and acidic residues" evidence="1">
    <location>
        <begin position="107"/>
        <end position="131"/>
    </location>
</feature>
<name>A0ABX7M987_9RHOO</name>
<sequence length="229" mass="25837">MSRSVTPLLLALCLFATPALAEDEGSARDKADRQQAEKLRAEAAAEFATIERDRLSGEAECAKKILVNRCRDQLHEALVERRKAVREKEIAASRLERAVKAREVAAREAEREAGRPARAEEQRRQARESETSRTVQQQDSARRQAEHNRRLLEAPERAKAEQANRAKRDAELANRRKQDAEEASARAAQAKRDKEHYEAKRREYEAKRAAKESGQARPEKAGPQSAPTP</sequence>
<proteinExistence type="predicted"/>
<reference evidence="3 4" key="1">
    <citation type="submission" date="2021-02" db="EMBL/GenBank/DDBJ databases">
        <title>Niveibacterium changnyeongensis HC41.</title>
        <authorList>
            <person name="Kang M."/>
        </authorList>
    </citation>
    <scope>NUCLEOTIDE SEQUENCE [LARGE SCALE GENOMIC DNA]</scope>
    <source>
        <strain evidence="3 4">HC41</strain>
    </source>
</reference>